<keyword evidence="4" id="KW-1185">Reference proteome</keyword>
<evidence type="ECO:0000313" key="4">
    <source>
        <dbReference type="Proteomes" id="UP000694888"/>
    </source>
</evidence>
<dbReference type="RefSeq" id="XP_005108720.1">
    <property type="nucleotide sequence ID" value="XM_005108663.1"/>
</dbReference>
<dbReference type="PANTHER" id="PTHR11475">
    <property type="entry name" value="OXIDASE/PEROXIDASE"/>
    <property type="match status" value="1"/>
</dbReference>
<accession>A0ABM0K4R5</accession>
<dbReference type="PRINTS" id="PR00457">
    <property type="entry name" value="ANPEROXIDASE"/>
</dbReference>
<organism evidence="4 5">
    <name type="scientific">Aplysia californica</name>
    <name type="common">California sea hare</name>
    <dbReference type="NCBI Taxonomy" id="6500"/>
    <lineage>
        <taxon>Eukaryota</taxon>
        <taxon>Metazoa</taxon>
        <taxon>Spiralia</taxon>
        <taxon>Lophotrochozoa</taxon>
        <taxon>Mollusca</taxon>
        <taxon>Gastropoda</taxon>
        <taxon>Heterobranchia</taxon>
        <taxon>Euthyneura</taxon>
        <taxon>Tectipleura</taxon>
        <taxon>Aplysiida</taxon>
        <taxon>Aplysioidea</taxon>
        <taxon>Aplysiidae</taxon>
        <taxon>Aplysia</taxon>
    </lineage>
</organism>
<protein>
    <submittedName>
        <fullName evidence="5">Thyroid peroxidase-like</fullName>
    </submittedName>
</protein>
<dbReference type="InterPro" id="IPR019791">
    <property type="entry name" value="Haem_peroxidase_animal"/>
</dbReference>
<evidence type="ECO:0000256" key="2">
    <source>
        <dbReference type="ARBA" id="ARBA00022525"/>
    </source>
</evidence>
<comment type="subcellular location">
    <subcellularLocation>
        <location evidence="1">Secreted</location>
    </subcellularLocation>
</comment>
<dbReference type="SUPFAM" id="SSF48113">
    <property type="entry name" value="Heme-dependent peroxidases"/>
    <property type="match status" value="1"/>
</dbReference>
<gene>
    <name evidence="5" type="primary">LOC101849496</name>
</gene>
<evidence type="ECO:0000256" key="3">
    <source>
        <dbReference type="ARBA" id="ARBA00023180"/>
    </source>
</evidence>
<proteinExistence type="predicted"/>
<evidence type="ECO:0000256" key="1">
    <source>
        <dbReference type="ARBA" id="ARBA00004613"/>
    </source>
</evidence>
<name>A0ABM0K4R5_APLCA</name>
<dbReference type="PANTHER" id="PTHR11475:SF4">
    <property type="entry name" value="CHORION PEROXIDASE"/>
    <property type="match status" value="1"/>
</dbReference>
<dbReference type="GeneID" id="101849496"/>
<dbReference type="PROSITE" id="PS50292">
    <property type="entry name" value="PEROXIDASE_3"/>
    <property type="match status" value="1"/>
</dbReference>
<evidence type="ECO:0000313" key="5">
    <source>
        <dbReference type="RefSeq" id="XP_005108720.1"/>
    </source>
</evidence>
<keyword evidence="2" id="KW-0964">Secreted</keyword>
<keyword evidence="3" id="KW-0325">Glycoprotein</keyword>
<dbReference type="Pfam" id="PF03098">
    <property type="entry name" value="An_peroxidase"/>
    <property type="match status" value="2"/>
</dbReference>
<sequence length="376" mass="43500">MRNFPVNSLLDHLSRVPLDIPFGPQPDFGPSPGPFIDTGPCNPIYIPPLDRHFRYSCMNFARSQASPRKSDCNPRARKEPREQMNMLTAFIDASQVYGSTLKENRRIRLYRHGMLQVTPLDLLPNDKNSTCVKDGPGDYCFLAGEMRVNEHPSLSTLHTIFHRLHNQMALGLFELNPNWSDEKVSMSHVITFGHTLIPSKFTVGREKIRLFRMFNRPRFVLRDDGRSIGKFCSGLMEDHVQRYDRFIVNDLSDLLFQDRDNISMDLASLNIQRARDHGLPGYNEYREVCGMHRIKNFEQFYREDPERAVIFRRVYDHVDDIDLFPAGVSERSLPGAVVGSTFACIISQQFRNLKFGDRYWYENQNRPMAFTPGKGT</sequence>
<dbReference type="InterPro" id="IPR010255">
    <property type="entry name" value="Haem_peroxidase_sf"/>
</dbReference>
<reference evidence="5" key="1">
    <citation type="submission" date="2025-08" db="UniProtKB">
        <authorList>
            <consortium name="RefSeq"/>
        </authorList>
    </citation>
    <scope>IDENTIFICATION</scope>
</reference>
<dbReference type="InterPro" id="IPR037120">
    <property type="entry name" value="Haem_peroxidase_sf_animal"/>
</dbReference>
<dbReference type="Gene3D" id="1.10.640.10">
    <property type="entry name" value="Haem peroxidase domain superfamily, animal type"/>
    <property type="match status" value="2"/>
</dbReference>
<dbReference type="Proteomes" id="UP000694888">
    <property type="component" value="Unplaced"/>
</dbReference>